<dbReference type="EMBL" id="MU853639">
    <property type="protein sequence ID" value="KAK4140146.1"/>
    <property type="molecule type" value="Genomic_DNA"/>
</dbReference>
<reference evidence="3" key="1">
    <citation type="journal article" date="2023" name="Mol. Phylogenet. Evol.">
        <title>Genome-scale phylogeny and comparative genomics of the fungal order Sordariales.</title>
        <authorList>
            <person name="Hensen N."/>
            <person name="Bonometti L."/>
            <person name="Westerberg I."/>
            <person name="Brannstrom I.O."/>
            <person name="Guillou S."/>
            <person name="Cros-Aarteil S."/>
            <person name="Calhoun S."/>
            <person name="Haridas S."/>
            <person name="Kuo A."/>
            <person name="Mondo S."/>
            <person name="Pangilinan J."/>
            <person name="Riley R."/>
            <person name="LaButti K."/>
            <person name="Andreopoulos B."/>
            <person name="Lipzen A."/>
            <person name="Chen C."/>
            <person name="Yan M."/>
            <person name="Daum C."/>
            <person name="Ng V."/>
            <person name="Clum A."/>
            <person name="Steindorff A."/>
            <person name="Ohm R.A."/>
            <person name="Martin F."/>
            <person name="Silar P."/>
            <person name="Natvig D.O."/>
            <person name="Lalanne C."/>
            <person name="Gautier V."/>
            <person name="Ament-Velasquez S.L."/>
            <person name="Kruys A."/>
            <person name="Hutchinson M.I."/>
            <person name="Powell A.J."/>
            <person name="Barry K."/>
            <person name="Miller A.N."/>
            <person name="Grigoriev I.V."/>
            <person name="Debuchy R."/>
            <person name="Gladieux P."/>
            <person name="Hiltunen Thoren M."/>
            <person name="Johannesson H."/>
        </authorList>
    </citation>
    <scope>NUCLEOTIDE SEQUENCE</scope>
    <source>
        <strain evidence="3">CBS 141.50</strain>
    </source>
</reference>
<sequence length="100" mass="9709">MHFPTIAAALLLPFVAATDLTTITSTSTRTLTKTVTIQRAAATHTAHNSTAILTTPSATLAPSSSSTTPPASSSTGGASGLGAAQAAMLGVAGLFAAVAL</sequence>
<feature type="region of interest" description="Disordered" evidence="1">
    <location>
        <begin position="47"/>
        <end position="80"/>
    </location>
</feature>
<keyword evidence="2" id="KW-0732">Signal</keyword>
<feature type="signal peptide" evidence="2">
    <location>
        <begin position="1"/>
        <end position="17"/>
    </location>
</feature>
<feature type="chain" id="PRO_5043032190" evidence="2">
    <location>
        <begin position="18"/>
        <end position="100"/>
    </location>
</feature>
<gene>
    <name evidence="3" type="ORF">C8A04DRAFT_32353</name>
</gene>
<dbReference type="RefSeq" id="XP_062633517.1">
    <property type="nucleotide sequence ID" value="XM_062782070.1"/>
</dbReference>
<dbReference type="AlphaFoldDB" id="A0AAN6UYD1"/>
<accession>A0AAN6UYD1</accession>
<comment type="caution">
    <text evidence="3">The sequence shown here is derived from an EMBL/GenBank/DDBJ whole genome shotgun (WGS) entry which is preliminary data.</text>
</comment>
<evidence type="ECO:0000313" key="3">
    <source>
        <dbReference type="EMBL" id="KAK4140146.1"/>
    </source>
</evidence>
<name>A0AAN6UYD1_9PEZI</name>
<dbReference type="GeneID" id="87818683"/>
<reference evidence="3" key="2">
    <citation type="submission" date="2023-05" db="EMBL/GenBank/DDBJ databases">
        <authorList>
            <consortium name="Lawrence Berkeley National Laboratory"/>
            <person name="Steindorff A."/>
            <person name="Hensen N."/>
            <person name="Bonometti L."/>
            <person name="Westerberg I."/>
            <person name="Brannstrom I.O."/>
            <person name="Guillou S."/>
            <person name="Cros-Aarteil S."/>
            <person name="Calhoun S."/>
            <person name="Haridas S."/>
            <person name="Kuo A."/>
            <person name="Mondo S."/>
            <person name="Pangilinan J."/>
            <person name="Riley R."/>
            <person name="Labutti K."/>
            <person name="Andreopoulos B."/>
            <person name="Lipzen A."/>
            <person name="Chen C."/>
            <person name="Yanf M."/>
            <person name="Daum C."/>
            <person name="Ng V."/>
            <person name="Clum A."/>
            <person name="Ohm R."/>
            <person name="Martin F."/>
            <person name="Silar P."/>
            <person name="Natvig D."/>
            <person name="Lalanne C."/>
            <person name="Gautier V."/>
            <person name="Ament-Velasquez S.L."/>
            <person name="Kruys A."/>
            <person name="Hutchinson M.I."/>
            <person name="Powell A.J."/>
            <person name="Barry K."/>
            <person name="Miller A.N."/>
            <person name="Grigoriev I.V."/>
            <person name="Debuchy R."/>
            <person name="Gladieux P."/>
            <person name="Thoren M.H."/>
            <person name="Johannesson H."/>
        </authorList>
    </citation>
    <scope>NUCLEOTIDE SEQUENCE</scope>
    <source>
        <strain evidence="3">CBS 141.50</strain>
    </source>
</reference>
<organism evidence="3 4">
    <name type="scientific">Dichotomopilus funicola</name>
    <dbReference type="NCBI Taxonomy" id="1934379"/>
    <lineage>
        <taxon>Eukaryota</taxon>
        <taxon>Fungi</taxon>
        <taxon>Dikarya</taxon>
        <taxon>Ascomycota</taxon>
        <taxon>Pezizomycotina</taxon>
        <taxon>Sordariomycetes</taxon>
        <taxon>Sordariomycetidae</taxon>
        <taxon>Sordariales</taxon>
        <taxon>Chaetomiaceae</taxon>
        <taxon>Dichotomopilus</taxon>
    </lineage>
</organism>
<evidence type="ECO:0000256" key="2">
    <source>
        <dbReference type="SAM" id="SignalP"/>
    </source>
</evidence>
<dbReference type="Proteomes" id="UP001302676">
    <property type="component" value="Unassembled WGS sequence"/>
</dbReference>
<proteinExistence type="predicted"/>
<evidence type="ECO:0000256" key="1">
    <source>
        <dbReference type="SAM" id="MobiDB-lite"/>
    </source>
</evidence>
<keyword evidence="4" id="KW-1185">Reference proteome</keyword>
<protein>
    <submittedName>
        <fullName evidence="3">Uncharacterized protein</fullName>
    </submittedName>
</protein>
<evidence type="ECO:0000313" key="4">
    <source>
        <dbReference type="Proteomes" id="UP001302676"/>
    </source>
</evidence>